<name>A0ABV1AKH6_9FIRM</name>
<comment type="caution">
    <text evidence="2">The sequence shown here is derived from an EMBL/GenBank/DDBJ whole genome shotgun (WGS) entry which is preliminary data.</text>
</comment>
<keyword evidence="2" id="KW-0012">Acyltransferase</keyword>
<evidence type="ECO:0000313" key="3">
    <source>
        <dbReference type="Proteomes" id="UP001446032"/>
    </source>
</evidence>
<keyword evidence="3" id="KW-1185">Reference proteome</keyword>
<dbReference type="GO" id="GO:0016746">
    <property type="term" value="F:acyltransferase activity"/>
    <property type="evidence" value="ECO:0007669"/>
    <property type="project" value="UniProtKB-KW"/>
</dbReference>
<feature type="domain" description="N-acetyltransferase" evidence="1">
    <location>
        <begin position="4"/>
        <end position="152"/>
    </location>
</feature>
<evidence type="ECO:0000259" key="1">
    <source>
        <dbReference type="PROSITE" id="PS51186"/>
    </source>
</evidence>
<accession>A0ABV1AKH6</accession>
<dbReference type="RefSeq" id="WP_303223593.1">
    <property type="nucleotide sequence ID" value="NZ_JBBMEI010000018.1"/>
</dbReference>
<keyword evidence="2" id="KW-0808">Transferase</keyword>
<dbReference type="Gene3D" id="3.40.630.30">
    <property type="match status" value="1"/>
</dbReference>
<dbReference type="InterPro" id="IPR016181">
    <property type="entry name" value="Acyl_CoA_acyltransferase"/>
</dbReference>
<dbReference type="PROSITE" id="PS51186">
    <property type="entry name" value="GNAT"/>
    <property type="match status" value="1"/>
</dbReference>
<dbReference type="EMBL" id="JBBMEI010000018">
    <property type="protein sequence ID" value="MEQ2358138.1"/>
    <property type="molecule type" value="Genomic_DNA"/>
</dbReference>
<reference evidence="2 3" key="1">
    <citation type="submission" date="2024-03" db="EMBL/GenBank/DDBJ databases">
        <title>Human intestinal bacterial collection.</title>
        <authorList>
            <person name="Pauvert C."/>
            <person name="Hitch T.C.A."/>
            <person name="Clavel T."/>
        </authorList>
    </citation>
    <scope>NUCLEOTIDE SEQUENCE [LARGE SCALE GENOMIC DNA]</scope>
    <source>
        <strain evidence="2 3">CLA-AA-H95</strain>
    </source>
</reference>
<dbReference type="Proteomes" id="UP001446032">
    <property type="component" value="Unassembled WGS sequence"/>
</dbReference>
<sequence length="183" mass="21182">MKLINIADEGAGYKAQLYELYDNAFPEQEKKPLHVMEQLVDDGKMEMLAMVDGDEFVGLAINMISGDRALLDYYAITPEKRSCGYGSKGLEVLLAHFENKKYIFEIETQDEQADNAEERRRRKAFYLRNGLKETGLSANVYHTDFEILTPDGELSFQEYVDFLREVLDEEYVQMLRPTLISER</sequence>
<dbReference type="SUPFAM" id="SSF55729">
    <property type="entry name" value="Acyl-CoA N-acyltransferases (Nat)"/>
    <property type="match status" value="1"/>
</dbReference>
<dbReference type="Pfam" id="PF00583">
    <property type="entry name" value="Acetyltransf_1"/>
    <property type="match status" value="1"/>
</dbReference>
<dbReference type="InterPro" id="IPR000182">
    <property type="entry name" value="GNAT_dom"/>
</dbReference>
<evidence type="ECO:0000313" key="2">
    <source>
        <dbReference type="EMBL" id="MEQ2358138.1"/>
    </source>
</evidence>
<proteinExistence type="predicted"/>
<gene>
    <name evidence="2" type="ORF">WMO75_07295</name>
</gene>
<protein>
    <submittedName>
        <fullName evidence="2">GNAT family N-acetyltransferase</fullName>
        <ecNumber evidence="2">2.3.1.-</ecNumber>
    </submittedName>
</protein>
<organism evidence="2 3">
    <name type="scientific">Blautia intestinihominis</name>
    <dbReference type="NCBI Taxonomy" id="3133152"/>
    <lineage>
        <taxon>Bacteria</taxon>
        <taxon>Bacillati</taxon>
        <taxon>Bacillota</taxon>
        <taxon>Clostridia</taxon>
        <taxon>Lachnospirales</taxon>
        <taxon>Lachnospiraceae</taxon>
        <taxon>Blautia</taxon>
    </lineage>
</organism>
<dbReference type="EC" id="2.3.1.-" evidence="2"/>